<proteinExistence type="inferred from homology"/>
<dbReference type="GeneID" id="17300982"/>
<protein>
    <recommendedName>
        <fullName evidence="6">Asteroid domain-containing protein</fullName>
    </recommendedName>
</protein>
<accession>L1J701</accession>
<evidence type="ECO:0000256" key="2">
    <source>
        <dbReference type="SAM" id="MobiDB-lite"/>
    </source>
</evidence>
<dbReference type="AlphaFoldDB" id="L1J701"/>
<dbReference type="HOGENOM" id="CLU_411886_0_0_1"/>
<evidence type="ECO:0000313" key="5">
    <source>
        <dbReference type="Proteomes" id="UP000011087"/>
    </source>
</evidence>
<dbReference type="Proteomes" id="UP000011087">
    <property type="component" value="Unassembled WGS sequence"/>
</dbReference>
<sequence length="667" mass="76656">MGVCGLLSFIQMMSPSIGKSMTFQRTTMQDSRTSNTLLVDGIAFTYHLFHQADHSPWWSGGDMRRFQVTIEEFVTRMREFGFELRFVFDGMVDPMKYDTVMDRFRQNTEKVESFMRSAQWKSVGERDRGKFVLPFGVIDCMMDVLKARGVSCRRSLYEADGELAEECLRTSAFGVLSNDSDFLCMRVPFVPLNEMMMDENTFQCVIYDPVQVSNCVGIAQECLPMLACMCGNDFIKREDLFSFHESLVPLSRSNRNWMIIREVANVLRSINTWDIKGDPSPQDDMNLVRRMFNVLEEGEAGQKLQLVQSVRRKYLVQAAPKPPSQADPGAADECFSYLQTNFAQSCLHQDILQIFSHQQLWCRLSIEHNPPNLLHMGAHQRSSRVRKRLVSFVLGKVKGEEMMDDGESFVLEHWQWGSEYRRSRLKLADLPYVKTSMRQSLRLSDQQRQELFLELVEIPSAIREDFIKGVGTHQHSPSPALGQQDFLLLAALYVFFRSDRSKMPQMKFRLFSALIATCCLLEEHFKELENLRSQRPDDEGDVAFNVMLTNLSQSFLVHLSMINAVNDALQRPFPYQHLCLISPWILQALMSDGKDILSGMKSFGLAEQHVEGWFQRFQTISSVLNVEKLCREEETSKTTARAKQDKPKRAKNDHPNTTQKPSTGSLT</sequence>
<dbReference type="EMBL" id="JH993005">
    <property type="protein sequence ID" value="EKX44308.1"/>
    <property type="molecule type" value="Genomic_DNA"/>
</dbReference>
<dbReference type="KEGG" id="gtt:GUITHDRAFT_109763"/>
<evidence type="ECO:0000256" key="1">
    <source>
        <dbReference type="ARBA" id="ARBA00007398"/>
    </source>
</evidence>
<dbReference type="Gene3D" id="3.40.50.1010">
    <property type="entry name" value="5'-nuclease"/>
    <property type="match status" value="1"/>
</dbReference>
<dbReference type="PANTHER" id="PTHR15665:SF1">
    <property type="entry name" value="PROTEIN ASTEROID HOMOLOG 1"/>
    <property type="match status" value="1"/>
</dbReference>
<reference evidence="4" key="3">
    <citation type="submission" date="2015-06" db="UniProtKB">
        <authorList>
            <consortium name="EnsemblProtists"/>
        </authorList>
    </citation>
    <scope>IDENTIFICATION</scope>
</reference>
<evidence type="ECO:0008006" key="6">
    <source>
        <dbReference type="Google" id="ProtNLM"/>
    </source>
</evidence>
<name>L1J701_GUITC</name>
<gene>
    <name evidence="3" type="ORF">GUITHDRAFT_109763</name>
</gene>
<dbReference type="STRING" id="905079.L1J701"/>
<reference evidence="3 5" key="1">
    <citation type="journal article" date="2012" name="Nature">
        <title>Algal genomes reveal evolutionary mosaicism and the fate of nucleomorphs.</title>
        <authorList>
            <consortium name="DOE Joint Genome Institute"/>
            <person name="Curtis B.A."/>
            <person name="Tanifuji G."/>
            <person name="Burki F."/>
            <person name="Gruber A."/>
            <person name="Irimia M."/>
            <person name="Maruyama S."/>
            <person name="Arias M.C."/>
            <person name="Ball S.G."/>
            <person name="Gile G.H."/>
            <person name="Hirakawa Y."/>
            <person name="Hopkins J.F."/>
            <person name="Kuo A."/>
            <person name="Rensing S.A."/>
            <person name="Schmutz J."/>
            <person name="Symeonidi A."/>
            <person name="Elias M."/>
            <person name="Eveleigh R.J."/>
            <person name="Herman E.K."/>
            <person name="Klute M.J."/>
            <person name="Nakayama T."/>
            <person name="Obornik M."/>
            <person name="Reyes-Prieto A."/>
            <person name="Armbrust E.V."/>
            <person name="Aves S.J."/>
            <person name="Beiko R.G."/>
            <person name="Coutinho P."/>
            <person name="Dacks J.B."/>
            <person name="Durnford D.G."/>
            <person name="Fast N.M."/>
            <person name="Green B.R."/>
            <person name="Grisdale C.J."/>
            <person name="Hempel F."/>
            <person name="Henrissat B."/>
            <person name="Hoppner M.P."/>
            <person name="Ishida K."/>
            <person name="Kim E."/>
            <person name="Koreny L."/>
            <person name="Kroth P.G."/>
            <person name="Liu Y."/>
            <person name="Malik S.B."/>
            <person name="Maier U.G."/>
            <person name="McRose D."/>
            <person name="Mock T."/>
            <person name="Neilson J.A."/>
            <person name="Onodera N.T."/>
            <person name="Poole A.M."/>
            <person name="Pritham E.J."/>
            <person name="Richards T.A."/>
            <person name="Rocap G."/>
            <person name="Roy S.W."/>
            <person name="Sarai C."/>
            <person name="Schaack S."/>
            <person name="Shirato S."/>
            <person name="Slamovits C.H."/>
            <person name="Spencer D.F."/>
            <person name="Suzuki S."/>
            <person name="Worden A.Z."/>
            <person name="Zauner S."/>
            <person name="Barry K."/>
            <person name="Bell C."/>
            <person name="Bharti A.K."/>
            <person name="Crow J.A."/>
            <person name="Grimwood J."/>
            <person name="Kramer R."/>
            <person name="Lindquist E."/>
            <person name="Lucas S."/>
            <person name="Salamov A."/>
            <person name="McFadden G.I."/>
            <person name="Lane C.E."/>
            <person name="Keeling P.J."/>
            <person name="Gray M.W."/>
            <person name="Grigoriev I.V."/>
            <person name="Archibald J.M."/>
        </authorList>
    </citation>
    <scope>NUCLEOTIDE SEQUENCE</scope>
    <source>
        <strain evidence="3 5">CCMP2712</strain>
    </source>
</reference>
<dbReference type="PaxDb" id="55529-EKX44308"/>
<keyword evidence="5" id="KW-1185">Reference proteome</keyword>
<dbReference type="OrthoDB" id="25987at2759"/>
<feature type="region of interest" description="Disordered" evidence="2">
    <location>
        <begin position="632"/>
        <end position="667"/>
    </location>
</feature>
<comment type="similarity">
    <text evidence="1">Belongs to the asteroid family.</text>
</comment>
<dbReference type="eggNOG" id="ENOG502QRMW">
    <property type="taxonomic scope" value="Eukaryota"/>
</dbReference>
<dbReference type="InterPro" id="IPR026832">
    <property type="entry name" value="Asteroid"/>
</dbReference>
<dbReference type="PANTHER" id="PTHR15665">
    <property type="entry name" value="ASTEROID PROTEIN"/>
    <property type="match status" value="1"/>
</dbReference>
<organism evidence="3">
    <name type="scientific">Guillardia theta (strain CCMP2712)</name>
    <name type="common">Cryptophyte</name>
    <dbReference type="NCBI Taxonomy" id="905079"/>
    <lineage>
        <taxon>Eukaryota</taxon>
        <taxon>Cryptophyceae</taxon>
        <taxon>Pyrenomonadales</taxon>
        <taxon>Geminigeraceae</taxon>
        <taxon>Guillardia</taxon>
    </lineage>
</organism>
<dbReference type="InterPro" id="IPR029060">
    <property type="entry name" value="PIN-like_dom_sf"/>
</dbReference>
<feature type="compositionally biased region" description="Polar residues" evidence="2">
    <location>
        <begin position="655"/>
        <end position="667"/>
    </location>
</feature>
<reference evidence="5" key="2">
    <citation type="submission" date="2012-11" db="EMBL/GenBank/DDBJ databases">
        <authorList>
            <person name="Kuo A."/>
            <person name="Curtis B.A."/>
            <person name="Tanifuji G."/>
            <person name="Burki F."/>
            <person name="Gruber A."/>
            <person name="Irimia M."/>
            <person name="Maruyama S."/>
            <person name="Arias M.C."/>
            <person name="Ball S.G."/>
            <person name="Gile G.H."/>
            <person name="Hirakawa Y."/>
            <person name="Hopkins J.F."/>
            <person name="Rensing S.A."/>
            <person name="Schmutz J."/>
            <person name="Symeonidi A."/>
            <person name="Elias M."/>
            <person name="Eveleigh R.J."/>
            <person name="Herman E.K."/>
            <person name="Klute M.J."/>
            <person name="Nakayama T."/>
            <person name="Obornik M."/>
            <person name="Reyes-Prieto A."/>
            <person name="Armbrust E.V."/>
            <person name="Aves S.J."/>
            <person name="Beiko R.G."/>
            <person name="Coutinho P."/>
            <person name="Dacks J.B."/>
            <person name="Durnford D.G."/>
            <person name="Fast N.M."/>
            <person name="Green B.R."/>
            <person name="Grisdale C."/>
            <person name="Hempe F."/>
            <person name="Henrissat B."/>
            <person name="Hoppner M.P."/>
            <person name="Ishida K.-I."/>
            <person name="Kim E."/>
            <person name="Koreny L."/>
            <person name="Kroth P.G."/>
            <person name="Liu Y."/>
            <person name="Malik S.-B."/>
            <person name="Maier U.G."/>
            <person name="McRose D."/>
            <person name="Mock T."/>
            <person name="Neilson J.A."/>
            <person name="Onodera N.T."/>
            <person name="Poole A.M."/>
            <person name="Pritham E.J."/>
            <person name="Richards T.A."/>
            <person name="Rocap G."/>
            <person name="Roy S.W."/>
            <person name="Sarai C."/>
            <person name="Schaack S."/>
            <person name="Shirato S."/>
            <person name="Slamovits C.H."/>
            <person name="Spencer D.F."/>
            <person name="Suzuki S."/>
            <person name="Worden A.Z."/>
            <person name="Zauner S."/>
            <person name="Barry K."/>
            <person name="Bell C."/>
            <person name="Bharti A.K."/>
            <person name="Crow J.A."/>
            <person name="Grimwood J."/>
            <person name="Kramer R."/>
            <person name="Lindquist E."/>
            <person name="Lucas S."/>
            <person name="Salamov A."/>
            <person name="McFadden G.I."/>
            <person name="Lane C.E."/>
            <person name="Keeling P.J."/>
            <person name="Gray M.W."/>
            <person name="Grigoriev I.V."/>
            <person name="Archibald J.M."/>
        </authorList>
    </citation>
    <scope>NUCLEOTIDE SEQUENCE</scope>
    <source>
        <strain evidence="5">CCMP2712</strain>
    </source>
</reference>
<dbReference type="SUPFAM" id="SSF88723">
    <property type="entry name" value="PIN domain-like"/>
    <property type="match status" value="1"/>
</dbReference>
<dbReference type="EnsemblProtists" id="EKX44308">
    <property type="protein sequence ID" value="EKX44308"/>
    <property type="gene ID" value="GUITHDRAFT_109763"/>
</dbReference>
<evidence type="ECO:0000313" key="4">
    <source>
        <dbReference type="EnsemblProtists" id="EKX44308"/>
    </source>
</evidence>
<evidence type="ECO:0000313" key="3">
    <source>
        <dbReference type="EMBL" id="EKX44308.1"/>
    </source>
</evidence>
<dbReference type="RefSeq" id="XP_005831288.1">
    <property type="nucleotide sequence ID" value="XM_005831231.1"/>
</dbReference>
<feature type="compositionally biased region" description="Basic and acidic residues" evidence="2">
    <location>
        <begin position="632"/>
        <end position="654"/>
    </location>
</feature>